<dbReference type="SMART" id="SM00448">
    <property type="entry name" value="REC"/>
    <property type="match status" value="1"/>
</dbReference>
<dbReference type="PROSITE" id="PS50110">
    <property type="entry name" value="RESPONSE_REGULATORY"/>
    <property type="match status" value="1"/>
</dbReference>
<dbReference type="PANTHER" id="PTHR37299:SF1">
    <property type="entry name" value="STAGE 0 SPORULATION PROTEIN A HOMOLOG"/>
    <property type="match status" value="1"/>
</dbReference>
<dbReference type="EMBL" id="CP136422">
    <property type="protein sequence ID" value="WPX73636.1"/>
    <property type="molecule type" value="Genomic_DNA"/>
</dbReference>
<dbReference type="InterPro" id="IPR007492">
    <property type="entry name" value="LytTR_DNA-bd_dom"/>
</dbReference>
<accession>A0ABZ0UCI7</accession>
<dbReference type="Gene3D" id="2.40.50.1020">
    <property type="entry name" value="LytTr DNA-binding domain"/>
    <property type="match status" value="1"/>
</dbReference>
<sequence>MIRIAVVEDDEDYIAVIKKYIVRYMKEKGDTISVDVFQDGNQIVFDYQPVYDIILMDIEMPKMDGISAAEKIRELDKDVIIIFITNMAQYALKGYQVRARSYILKPVNYYSLALELQEAIAMISRKVDDTILLKDDDVLKKISVNDIYYLESQQHYIIVHTKTGNIRIRESMKNMERRLEKSYFQRCNVSYLVNLAHVSSIDRDIVVVGGERIPMSRQKSKSFVSALTDYIGGNINA</sequence>
<evidence type="ECO:0000259" key="4">
    <source>
        <dbReference type="PROSITE" id="PS50110"/>
    </source>
</evidence>
<feature type="domain" description="HTH LytTR-type" evidence="5">
    <location>
        <begin position="131"/>
        <end position="229"/>
    </location>
</feature>
<feature type="domain" description="Response regulatory" evidence="4">
    <location>
        <begin position="3"/>
        <end position="120"/>
    </location>
</feature>
<dbReference type="InterPro" id="IPR001789">
    <property type="entry name" value="Sig_transdc_resp-reg_receiver"/>
</dbReference>
<comment type="function">
    <text evidence="2">May play the central regulatory role in sporulation. It may be an element of the effector pathway responsible for the activation of sporulation genes in response to nutritional stress. Spo0A may act in concert with spo0H (a sigma factor) to control the expression of some genes that are critical to the sporulation process.</text>
</comment>
<evidence type="ECO:0000256" key="1">
    <source>
        <dbReference type="ARBA" id="ARBA00018672"/>
    </source>
</evidence>
<keyword evidence="7" id="KW-1185">Reference proteome</keyword>
<evidence type="ECO:0000313" key="7">
    <source>
        <dbReference type="Proteomes" id="UP001325248"/>
    </source>
</evidence>
<dbReference type="InterPro" id="IPR046947">
    <property type="entry name" value="LytR-like"/>
</dbReference>
<protein>
    <recommendedName>
        <fullName evidence="1">Stage 0 sporulation protein A homolog</fullName>
    </recommendedName>
</protein>
<dbReference type="Pfam" id="PF04397">
    <property type="entry name" value="LytTR"/>
    <property type="match status" value="1"/>
</dbReference>
<dbReference type="Proteomes" id="UP001325248">
    <property type="component" value="Chromosome"/>
</dbReference>
<dbReference type="SUPFAM" id="SSF52172">
    <property type="entry name" value="CheY-like"/>
    <property type="match status" value="1"/>
</dbReference>
<gene>
    <name evidence="6" type="primary">ypdB_3</name>
    <name evidence="6" type="ORF">BLCOC_19860</name>
</gene>
<evidence type="ECO:0000256" key="2">
    <source>
        <dbReference type="ARBA" id="ARBA00024867"/>
    </source>
</evidence>
<dbReference type="SMART" id="SM00850">
    <property type="entry name" value="LytTR"/>
    <property type="match status" value="1"/>
</dbReference>
<name>A0ABZ0UCI7_9FIRM</name>
<keyword evidence="3" id="KW-0597">Phosphoprotein</keyword>
<reference evidence="6" key="1">
    <citation type="submission" date="2023-10" db="EMBL/GenBank/DDBJ databases">
        <title>Genome sequence of Blautia coccoides DSM 935.</title>
        <authorList>
            <person name="Boeer T."/>
            <person name="Bengelsdorf F.R."/>
            <person name="Daniel R."/>
            <person name="Poehlein A."/>
        </authorList>
    </citation>
    <scope>NUCLEOTIDE SEQUENCE [LARGE SCALE GENOMIC DNA]</scope>
    <source>
        <strain evidence="6">DSM 935</strain>
    </source>
</reference>
<evidence type="ECO:0000313" key="6">
    <source>
        <dbReference type="EMBL" id="WPX73636.1"/>
    </source>
</evidence>
<dbReference type="Gene3D" id="3.40.50.2300">
    <property type="match status" value="1"/>
</dbReference>
<evidence type="ECO:0000256" key="3">
    <source>
        <dbReference type="PROSITE-ProRule" id="PRU00169"/>
    </source>
</evidence>
<evidence type="ECO:0000259" key="5">
    <source>
        <dbReference type="PROSITE" id="PS50930"/>
    </source>
</evidence>
<organism evidence="6 7">
    <name type="scientific">Blautia producta</name>
    <dbReference type="NCBI Taxonomy" id="33035"/>
    <lineage>
        <taxon>Bacteria</taxon>
        <taxon>Bacillati</taxon>
        <taxon>Bacillota</taxon>
        <taxon>Clostridia</taxon>
        <taxon>Lachnospirales</taxon>
        <taxon>Lachnospiraceae</taxon>
        <taxon>Blautia</taxon>
    </lineage>
</organism>
<dbReference type="InterPro" id="IPR011006">
    <property type="entry name" value="CheY-like_superfamily"/>
</dbReference>
<feature type="modified residue" description="4-aspartylphosphate" evidence="3">
    <location>
        <position position="57"/>
    </location>
</feature>
<dbReference type="PANTHER" id="PTHR37299">
    <property type="entry name" value="TRANSCRIPTIONAL REGULATOR-RELATED"/>
    <property type="match status" value="1"/>
</dbReference>
<dbReference type="Pfam" id="PF00072">
    <property type="entry name" value="Response_reg"/>
    <property type="match status" value="1"/>
</dbReference>
<dbReference type="PROSITE" id="PS50930">
    <property type="entry name" value="HTH_LYTTR"/>
    <property type="match status" value="1"/>
</dbReference>
<proteinExistence type="predicted"/>